<dbReference type="Gene3D" id="1.20.920.20">
    <property type="match status" value="1"/>
</dbReference>
<sequence>MFYRALLVADDVAAQREGVAAPRPVEVLRELLDRGAKRGSTLLAVAGSGAGTAGTAHWQSHDSHRAAPSEAHWQSLRFERFARHFLVSSMEWSREKVIEVYHSIMLQRLQMMGFSTARSLSRIYTGAVLEVYDFAKSSFKRSPLSPYLTWTVRDVAKTFQGILKALDGGADPGGAGAAAGADQEAKAEALLLETFLHEVARVFEDKLKLQLQKDLLHQELRRLRSSRKMPESGAPRRFLKRLSASIEKPYERVEEEQLRRCFQESLEEYRQLKAGEAASTSFFLSEEVVDQLCRLLRTGALVRGHMLLLGLLGSGRRSLCGLAAHLLDAVYFETKEAVTETEFLQMLRVVWRTCGAKQSDCILVLADEDLREDGVLDSISAVLDLGHIPELCSPDEITNMLREALDFKDLAAHIAWPRFLDRVHQHLHLVLCLSPMDFRILRKFPKLLCCCAVSHVEAWRVDSWQAMAEQRLSETLDIDVASRLARCLARSQELNPATATVRSFSQVLQNFTQLWRLKSAQVAKKRGRLERALQVLAKAPSVHAELQRKVSALQAEVEEQEAKLTQLREVAASIAADVQSAQEQLREAEVFAEAQESACKTLQAEVQGAMDEVAQPYRTAVKAFEKAEKKEVSELKSFANPPPLILAIMEMVAMLFGCSVEWSAAKTLISETSFGKRFRDFDKDHLSDALSARLKAEVSRADFNPTLVESQSKAAKFICNWLRALAAYDEVYRSSAGLRERASQTESEAEAARRDLAIKQAELKSLEEKAMQPAKMLEEAQSQMETLMNELDAGLKRAGLVSQVLHGGLFAEEGSWEKQLAALTRSSESLPGECMFAAVCLAYLGPVAPAQRPLWEESLKSLWAEYDFNFSDPVHHQWEVESVRSLDDADVDPSGSNVDSASEHGAQEDGSSWTLPSFLFDEVSEQEWNAQGLPAALAVSAALALKVPSMPLCLDPHEQACRWLRKVIPSLTVTHAASPKLSQALTACRQEGKPLLVLGCRAVLAPSLLQYLSEESEAKCEETHDEAQGVQGGPGHAAPQEELEAEEGAFSQDCEFRLYLLTADKEMELPSRVQFKIATINFTADQSSLDDFFLLRLSQQGPQGEATELLSFVQNQREFLMLEDQLLSQLTEMDSGGELFEEEVALAAVATSFGRVQELREALGEAVQTLQAQLEKTRSIYGDLAEHCARLFQSLDGLATCLGGAAFLCSLVDIGESASAACQALLKQQSLVAFGQDTLLSTAASMMVLTSSSLWAVASRVLRRFAWSFFRHQLPLLLIHTALLLEPQEPALLDFLLGGKGAAERAERHSSATTAAPRKKSVMLAAAANEEGSEERSAAQSSASRKMSFRKKPADALETSASKSPRKKSIVDGQLESSASISSRVSKSSGLERKKSMADQGDSGSPRSPSMGKKLERNRSMVDRSGTNTLSRTGSMAAMSSPVRRILEPCSSPEPAQPSWMDLPGSTTQQQMIEALEMARRDAGELTTQMIDEHEVSQDLGGAKYSLERQRQWYRKKLASLEENLGQALPTEAEEHYRAFWAHADGRYGNRQRVHRDLPDNIAKELKAKLKTWSTEQFVKALEQDDILTYHVVCLHEWMCKAHSQQQLGLVHAVHLRSADGHHDVIKVGKTTLMASSAAGQACSALRHCMERYQCFHHKTTESTLWCVLPHDVSTQAELLFHAWCEVARYKDTNWMRSTDTSKGALEVDTRNYEDALDFRDASDDVGI</sequence>
<name>A0A1Q9CYH7_SYMMI</name>
<dbReference type="InterPro" id="IPR027417">
    <property type="entry name" value="P-loop_NTPase"/>
</dbReference>
<feature type="compositionally biased region" description="Polar residues" evidence="2">
    <location>
        <begin position="1425"/>
        <end position="1434"/>
    </location>
</feature>
<feature type="compositionally biased region" description="Low complexity" evidence="2">
    <location>
        <begin position="1377"/>
        <end position="1389"/>
    </location>
</feature>
<evidence type="ECO:0000256" key="1">
    <source>
        <dbReference type="SAM" id="Coils"/>
    </source>
</evidence>
<feature type="region of interest" description="Disordered" evidence="2">
    <location>
        <begin position="886"/>
        <end position="912"/>
    </location>
</feature>
<dbReference type="Pfam" id="PF12781">
    <property type="entry name" value="AAA_9"/>
    <property type="match status" value="1"/>
</dbReference>
<evidence type="ECO:0000313" key="7">
    <source>
        <dbReference type="Proteomes" id="UP000186817"/>
    </source>
</evidence>
<evidence type="ECO:0000259" key="3">
    <source>
        <dbReference type="Pfam" id="PF12777"/>
    </source>
</evidence>
<organism evidence="6 7">
    <name type="scientific">Symbiodinium microadriaticum</name>
    <name type="common">Dinoflagellate</name>
    <name type="synonym">Zooxanthella microadriatica</name>
    <dbReference type="NCBI Taxonomy" id="2951"/>
    <lineage>
        <taxon>Eukaryota</taxon>
        <taxon>Sar</taxon>
        <taxon>Alveolata</taxon>
        <taxon>Dinophyceae</taxon>
        <taxon>Suessiales</taxon>
        <taxon>Symbiodiniaceae</taxon>
        <taxon>Symbiodinium</taxon>
    </lineage>
</organism>
<feature type="coiled-coil region" evidence="1">
    <location>
        <begin position="735"/>
        <end position="797"/>
    </location>
</feature>
<accession>A0A1Q9CYH7</accession>
<dbReference type="EMBL" id="LSRX01000832">
    <property type="protein sequence ID" value="OLP87989.1"/>
    <property type="molecule type" value="Genomic_DNA"/>
</dbReference>
<dbReference type="Gene3D" id="1.20.920.30">
    <property type="match status" value="1"/>
</dbReference>
<evidence type="ECO:0000256" key="2">
    <source>
        <dbReference type="SAM" id="MobiDB-lite"/>
    </source>
</evidence>
<dbReference type="InterPro" id="IPR024743">
    <property type="entry name" value="Dynein_HC_stalk"/>
</dbReference>
<dbReference type="Gene3D" id="3.40.50.300">
    <property type="entry name" value="P-loop containing nucleotide triphosphate hydrolases"/>
    <property type="match status" value="2"/>
</dbReference>
<evidence type="ECO:0000313" key="6">
    <source>
        <dbReference type="EMBL" id="OLP87989.1"/>
    </source>
</evidence>
<dbReference type="InterPro" id="IPR026983">
    <property type="entry name" value="DHC"/>
</dbReference>
<dbReference type="OrthoDB" id="431180at2759"/>
<dbReference type="PANTHER" id="PTHR45703:SF36">
    <property type="entry name" value="DYNEIN HEAVY CHAIN, CYTOPLASMIC"/>
    <property type="match status" value="1"/>
</dbReference>
<feature type="domain" description="Dynein heavy chain coiled coil stalk" evidence="3">
    <location>
        <begin position="528"/>
        <end position="848"/>
    </location>
</feature>
<dbReference type="SUPFAM" id="SSF52540">
    <property type="entry name" value="P-loop containing nucleoside triphosphate hydrolases"/>
    <property type="match status" value="1"/>
</dbReference>
<keyword evidence="7" id="KW-1185">Reference proteome</keyword>
<evidence type="ECO:0000259" key="4">
    <source>
        <dbReference type="Pfam" id="PF12780"/>
    </source>
</evidence>
<feature type="domain" description="Dynein heavy chain AAA module D4" evidence="4">
    <location>
        <begin position="283"/>
        <end position="482"/>
    </location>
</feature>
<reference evidence="6 7" key="1">
    <citation type="submission" date="2016-02" db="EMBL/GenBank/DDBJ databases">
        <title>Genome analysis of coral dinoflagellate symbionts highlights evolutionary adaptations to a symbiotic lifestyle.</title>
        <authorList>
            <person name="Aranda M."/>
            <person name="Li Y."/>
            <person name="Liew Y.J."/>
            <person name="Baumgarten S."/>
            <person name="Simakov O."/>
            <person name="Wilson M."/>
            <person name="Piel J."/>
            <person name="Ashoor H."/>
            <person name="Bougouffa S."/>
            <person name="Bajic V.B."/>
            <person name="Ryu T."/>
            <person name="Ravasi T."/>
            <person name="Bayer T."/>
            <person name="Micklem G."/>
            <person name="Kim H."/>
            <person name="Bhak J."/>
            <person name="Lajeunesse T.C."/>
            <person name="Voolstra C.R."/>
        </authorList>
    </citation>
    <scope>NUCLEOTIDE SEQUENCE [LARGE SCALE GENOMIC DNA]</scope>
    <source>
        <strain evidence="6 7">CCMP2467</strain>
    </source>
</reference>
<proteinExistence type="predicted"/>
<dbReference type="GO" id="GO:0045505">
    <property type="term" value="F:dynein intermediate chain binding"/>
    <property type="evidence" value="ECO:0007669"/>
    <property type="project" value="InterPro"/>
</dbReference>
<dbReference type="GO" id="GO:0051959">
    <property type="term" value="F:dynein light intermediate chain binding"/>
    <property type="evidence" value="ECO:0007669"/>
    <property type="project" value="InterPro"/>
</dbReference>
<dbReference type="PANTHER" id="PTHR45703">
    <property type="entry name" value="DYNEIN HEAVY CHAIN"/>
    <property type="match status" value="1"/>
</dbReference>
<dbReference type="Pfam" id="PF12777">
    <property type="entry name" value="MT"/>
    <property type="match status" value="1"/>
</dbReference>
<dbReference type="InterPro" id="IPR035706">
    <property type="entry name" value="AAA_9"/>
</dbReference>
<feature type="domain" description="Dynein heavy chain ATP-binding dynein motor region" evidence="5">
    <location>
        <begin position="926"/>
        <end position="1146"/>
    </location>
</feature>
<evidence type="ECO:0000259" key="5">
    <source>
        <dbReference type="Pfam" id="PF12781"/>
    </source>
</evidence>
<feature type="region of interest" description="Disordered" evidence="2">
    <location>
        <begin position="1020"/>
        <end position="1042"/>
    </location>
</feature>
<gene>
    <name evidence="6" type="primary">DNAH2</name>
    <name evidence="6" type="ORF">AK812_SmicGene30725</name>
</gene>
<comment type="caution">
    <text evidence="6">The sequence shown here is derived from an EMBL/GenBank/DDBJ whole genome shotgun (WGS) entry which is preliminary data.</text>
</comment>
<keyword evidence="1" id="KW-0175">Coiled coil</keyword>
<protein>
    <submittedName>
        <fullName evidence="6">Dynein heavy chain 2, axonemal</fullName>
    </submittedName>
</protein>
<dbReference type="GO" id="GO:0030286">
    <property type="term" value="C:dynein complex"/>
    <property type="evidence" value="ECO:0007669"/>
    <property type="project" value="InterPro"/>
</dbReference>
<dbReference type="GO" id="GO:0007018">
    <property type="term" value="P:microtubule-based movement"/>
    <property type="evidence" value="ECO:0007669"/>
    <property type="project" value="InterPro"/>
</dbReference>
<dbReference type="Pfam" id="PF12780">
    <property type="entry name" value="AAA_8"/>
    <property type="match status" value="1"/>
</dbReference>
<dbReference type="Proteomes" id="UP000186817">
    <property type="component" value="Unassembled WGS sequence"/>
</dbReference>
<dbReference type="InterPro" id="IPR024317">
    <property type="entry name" value="Dynein_heavy_chain_D4_dom"/>
</dbReference>
<feature type="coiled-coil region" evidence="1">
    <location>
        <begin position="543"/>
        <end position="612"/>
    </location>
</feature>
<feature type="compositionally biased region" description="Basic and acidic residues" evidence="2">
    <location>
        <begin position="1413"/>
        <end position="1422"/>
    </location>
</feature>
<feature type="region of interest" description="Disordered" evidence="2">
    <location>
        <begin position="1326"/>
        <end position="1442"/>
    </location>
</feature>